<evidence type="ECO:0000313" key="2">
    <source>
        <dbReference type="EMBL" id="QEL10145.1"/>
    </source>
</evidence>
<dbReference type="STRING" id="657387.BH688_15750"/>
<accession>A0A1S1NRG4</accession>
<proteinExistence type="predicted"/>
<gene>
    <name evidence="2" type="ORF">FY550_02685</name>
</gene>
<sequence>MAGMPGQNARSKWRINLRETIMLGHLARIIGGSRPGRLCALSAVTFVAGCSWFGGGSDSSTQQNEAAPSKTTALPHHADKSTCGADRLQDLIGRTLEPGVRRQIVNRSGAEQYRVLGPDTMVTMDFNAQRLDIRVDENQQISEFDCG</sequence>
<feature type="region of interest" description="Disordered" evidence="1">
    <location>
        <begin position="57"/>
        <end position="80"/>
    </location>
</feature>
<dbReference type="KEGG" id="kuy:FY550_02685"/>
<dbReference type="AlphaFoldDB" id="A0A1S1NRG4"/>
<dbReference type="PANTHER" id="PTHR39600:SF1">
    <property type="entry name" value="PEPTIDASE INHIBITOR I78 FAMILY PROTEIN"/>
    <property type="match status" value="1"/>
</dbReference>
<protein>
    <submittedName>
        <fullName evidence="2">Uncharacterized protein</fullName>
    </submittedName>
</protein>
<organism evidence="2 3">
    <name type="scientific">Kushneria phosphatilytica</name>
    <dbReference type="NCBI Taxonomy" id="657387"/>
    <lineage>
        <taxon>Bacteria</taxon>
        <taxon>Pseudomonadati</taxon>
        <taxon>Pseudomonadota</taxon>
        <taxon>Gammaproteobacteria</taxon>
        <taxon>Oceanospirillales</taxon>
        <taxon>Halomonadaceae</taxon>
        <taxon>Kushneria</taxon>
    </lineage>
</organism>
<evidence type="ECO:0000313" key="3">
    <source>
        <dbReference type="Proteomes" id="UP000322553"/>
    </source>
</evidence>
<dbReference type="EMBL" id="CP043420">
    <property type="protein sequence ID" value="QEL10145.1"/>
    <property type="molecule type" value="Genomic_DNA"/>
</dbReference>
<dbReference type="Proteomes" id="UP000322553">
    <property type="component" value="Chromosome"/>
</dbReference>
<name>A0A1S1NRG4_9GAMM</name>
<feature type="compositionally biased region" description="Polar residues" evidence="1">
    <location>
        <begin position="58"/>
        <end position="72"/>
    </location>
</feature>
<dbReference type="Gene3D" id="3.30.10.10">
    <property type="entry name" value="Trypsin Inhibitor V, subunit A"/>
    <property type="match status" value="1"/>
</dbReference>
<evidence type="ECO:0000256" key="1">
    <source>
        <dbReference type="SAM" id="MobiDB-lite"/>
    </source>
</evidence>
<dbReference type="OrthoDB" id="6049927at2"/>
<dbReference type="InterPro" id="IPR021719">
    <property type="entry name" value="Prot_inh_I78"/>
</dbReference>
<dbReference type="Pfam" id="PF11720">
    <property type="entry name" value="Inhibitor_I78"/>
    <property type="match status" value="1"/>
</dbReference>
<dbReference type="PANTHER" id="PTHR39600">
    <property type="entry name" value="PEPTIDASE INHIBITOR I78 FAMILY PROTEIN"/>
    <property type="match status" value="1"/>
</dbReference>
<keyword evidence="3" id="KW-1185">Reference proteome</keyword>
<reference evidence="2 3" key="1">
    <citation type="submission" date="2019-08" db="EMBL/GenBank/DDBJ databases">
        <title>Complete genome sequence of Kushneria sp. YCWA18, a halophilic phosphate-solubilizing bacterium isolated from Daqiao saltern in China.</title>
        <authorList>
            <person name="Du G.-X."/>
            <person name="Qu L.-Y."/>
        </authorList>
    </citation>
    <scope>NUCLEOTIDE SEQUENCE [LARGE SCALE GENOMIC DNA]</scope>
    <source>
        <strain evidence="2 3">YCWA18</strain>
    </source>
</reference>